<accession>A0A0N9Y4H5</accession>
<name>A0A0N9Y4H5_MYCFO</name>
<evidence type="ECO:0000313" key="2">
    <source>
        <dbReference type="Proteomes" id="UP000057134"/>
    </source>
</evidence>
<proteinExistence type="predicted"/>
<dbReference type="PATRIC" id="fig|1766.6.peg.304"/>
<reference evidence="1 2" key="1">
    <citation type="journal article" date="2015" name="MBio">
        <title>Enzymatic Degradation of Phenazines Can Generate Energy and Protect Sensitive Organisms from Toxicity.</title>
        <authorList>
            <person name="Costa K.C."/>
            <person name="Bergkessel M."/>
            <person name="Saunders S."/>
            <person name="Korlach J."/>
            <person name="Newman D.K."/>
        </authorList>
    </citation>
    <scope>NUCLEOTIDE SEQUENCE [LARGE SCALE GENOMIC DNA]</scope>
    <source>
        <strain evidence="1 2">CT6</strain>
    </source>
</reference>
<protein>
    <submittedName>
        <fullName evidence="1">Uncharacterized protein</fullName>
    </submittedName>
</protein>
<gene>
    <name evidence="1" type="ORF">XA26_03080</name>
</gene>
<dbReference type="EMBL" id="CP011269">
    <property type="protein sequence ID" value="ALI24174.1"/>
    <property type="molecule type" value="Genomic_DNA"/>
</dbReference>
<sequence>MSYQRRGLDGLDLAESTVWARIEDWAQQGSNRILPIRPATGKNSCSGCR</sequence>
<keyword evidence="2" id="KW-1185">Reference proteome</keyword>
<organism evidence="1 2">
    <name type="scientific">Mycolicibacterium fortuitum</name>
    <name type="common">Mycobacterium fortuitum</name>
    <dbReference type="NCBI Taxonomy" id="1766"/>
    <lineage>
        <taxon>Bacteria</taxon>
        <taxon>Bacillati</taxon>
        <taxon>Actinomycetota</taxon>
        <taxon>Actinomycetes</taxon>
        <taxon>Mycobacteriales</taxon>
        <taxon>Mycobacteriaceae</taxon>
        <taxon>Mycolicibacterium</taxon>
    </lineage>
</organism>
<dbReference type="AlphaFoldDB" id="A0A0N9Y4H5"/>
<dbReference type="Proteomes" id="UP000057134">
    <property type="component" value="Chromosome"/>
</dbReference>
<evidence type="ECO:0000313" key="1">
    <source>
        <dbReference type="EMBL" id="ALI24174.1"/>
    </source>
</evidence>
<dbReference type="KEGG" id="mft:XA26_03080"/>